<protein>
    <submittedName>
        <fullName evidence="1">Uncharacterized protein</fullName>
    </submittedName>
</protein>
<evidence type="ECO:0000313" key="2">
    <source>
        <dbReference type="Proteomes" id="UP001064048"/>
    </source>
</evidence>
<dbReference type="Proteomes" id="UP001064048">
    <property type="component" value="Chromosome 3"/>
</dbReference>
<dbReference type="EMBL" id="CM046103">
    <property type="protein sequence ID" value="KAI8427440.1"/>
    <property type="molecule type" value="Genomic_DNA"/>
</dbReference>
<reference evidence="1 2" key="1">
    <citation type="journal article" date="2022" name="Genome Biol. Evol.">
        <title>The Spruce Budworm Genome: Reconstructing the Evolutionary History of Antifreeze Proteins.</title>
        <authorList>
            <person name="Beliveau C."/>
            <person name="Gagne P."/>
            <person name="Picq S."/>
            <person name="Vernygora O."/>
            <person name="Keeling C.I."/>
            <person name="Pinkney K."/>
            <person name="Doucet D."/>
            <person name="Wen F."/>
            <person name="Johnston J.S."/>
            <person name="Maaroufi H."/>
            <person name="Boyle B."/>
            <person name="Laroche J."/>
            <person name="Dewar K."/>
            <person name="Juretic N."/>
            <person name="Blackburn G."/>
            <person name="Nisole A."/>
            <person name="Brunet B."/>
            <person name="Brandao M."/>
            <person name="Lumley L."/>
            <person name="Duan J."/>
            <person name="Quan G."/>
            <person name="Lucarotti C.J."/>
            <person name="Roe A.D."/>
            <person name="Sperling F.A.H."/>
            <person name="Levesque R.C."/>
            <person name="Cusson M."/>
        </authorList>
    </citation>
    <scope>NUCLEOTIDE SEQUENCE [LARGE SCALE GENOMIC DNA]</scope>
    <source>
        <strain evidence="1">Glfc:IPQL:Cfum</strain>
    </source>
</reference>
<evidence type="ECO:0000313" key="1">
    <source>
        <dbReference type="EMBL" id="KAI8427440.1"/>
    </source>
</evidence>
<sequence length="209" mass="23369">MGQGKSQFTVEELQDYEDLTYFTKKEVLYAHMRFKALAPEKVGHNKNAKLPMAKILQYPELRVNPFRDRICKVFSSSNDGDYLTLNDSELQQLVQNVLEEADLDDDGALSFADCALFILVVSEALLETEGSVDLSGLHNVSQKRSAASDEDQLPDKLAPPEPEDKKEDQENLEMIFDATLSLNSTIIVDVISSASYSLRLNQGQDCSSR</sequence>
<name>A0ACC0JTQ3_CHOFU</name>
<gene>
    <name evidence="1" type="ORF">MSG28_001979</name>
</gene>
<proteinExistence type="predicted"/>
<accession>A0ACC0JTQ3</accession>
<keyword evidence="2" id="KW-1185">Reference proteome</keyword>
<comment type="caution">
    <text evidence="1">The sequence shown here is derived from an EMBL/GenBank/DDBJ whole genome shotgun (WGS) entry which is preliminary data.</text>
</comment>
<organism evidence="1 2">
    <name type="scientific">Choristoneura fumiferana</name>
    <name type="common">Spruce budworm moth</name>
    <name type="synonym">Archips fumiferana</name>
    <dbReference type="NCBI Taxonomy" id="7141"/>
    <lineage>
        <taxon>Eukaryota</taxon>
        <taxon>Metazoa</taxon>
        <taxon>Ecdysozoa</taxon>
        <taxon>Arthropoda</taxon>
        <taxon>Hexapoda</taxon>
        <taxon>Insecta</taxon>
        <taxon>Pterygota</taxon>
        <taxon>Neoptera</taxon>
        <taxon>Endopterygota</taxon>
        <taxon>Lepidoptera</taxon>
        <taxon>Glossata</taxon>
        <taxon>Ditrysia</taxon>
        <taxon>Tortricoidea</taxon>
        <taxon>Tortricidae</taxon>
        <taxon>Tortricinae</taxon>
        <taxon>Choristoneura</taxon>
    </lineage>
</organism>